<feature type="region of interest" description="Disordered" evidence="7">
    <location>
        <begin position="587"/>
        <end position="610"/>
    </location>
</feature>
<evidence type="ECO:0000256" key="1">
    <source>
        <dbReference type="ARBA" id="ARBA00022723"/>
    </source>
</evidence>
<dbReference type="PANTHER" id="PTHR46156">
    <property type="entry name" value="CCCH ZINGC FINGER"/>
    <property type="match status" value="1"/>
</dbReference>
<dbReference type="PROSITE" id="PS50103">
    <property type="entry name" value="ZF_C3H1"/>
    <property type="match status" value="3"/>
</dbReference>
<feature type="domain" description="C3H1-type" evidence="8">
    <location>
        <begin position="526"/>
        <end position="553"/>
    </location>
</feature>
<sequence>MEDNLPNEMSQLNCLIEKHKQLQERSAFKSFYESEEIDDKLNIIGNISSYNDAKAYNHQENMNACTMSKVFVNPNYMSKKNVIHINPRVQVKPSIYINPKLIQNITSNQNQEQSSGIIAQNDQYLISTNIHNKCSVHINPKLMNRFISKVSEKNHAVRCDDNILNNQNLSNTSIVPITQIKANSTSGLNEKSCILSNIRNDSSTCSNSVSNVKLSTNYTIQSKTKLVNNCYNSRRSSTSNLVALSQRKLVRIKKNPKLISSPASTSKSSIHSRSKQPCSGFKKLKTNQRNFVNSISQLSKINNTKLLKNFDRYKANWYNKIDKNVSKSCRRKISATKKNTNNFLGLVSIGGIMYKTSRNQLVRSNSSVSSLKRRRNLLSNKHSQYYVTKNGKQLLKIDLPRKKINNSSIKLNTSTSSVIKNYKTNASNKVKQRSLQILRNKMRKNNQPCLLYQRFGYCANQLAGTCPKVHDKKQVALCKNFLQGKCLLDNCQLSHNVGPEKMPTCKYFLDGCCTRDGCPYLHVKVSSKNPICVEFLRGYCPQGNECQKRHIHACPEFDKSGKCSKGKFCQYPHKSHLTETKRFKITTRRKNNETSAKQLERTSSEPETTECRKRYYDDTSEELKLKREKLLKRVKIIKDLYTVPVNSIEKDISTEQSTVEIDEGYTNCEQISEVVPNRTRPPIGPLPSYIPID</sequence>
<keyword evidence="4 6" id="KW-0862">Zinc</keyword>
<feature type="zinc finger region" description="C3H1-type" evidence="6">
    <location>
        <begin position="472"/>
        <end position="498"/>
    </location>
</feature>
<evidence type="ECO:0000313" key="9">
    <source>
        <dbReference type="Proteomes" id="UP000695007"/>
    </source>
</evidence>
<reference evidence="10" key="1">
    <citation type="submission" date="2025-08" db="UniProtKB">
        <authorList>
            <consortium name="RefSeq"/>
        </authorList>
    </citation>
    <scope>IDENTIFICATION</scope>
</reference>
<keyword evidence="9" id="KW-1185">Reference proteome</keyword>
<name>A0AAJ7DU84_9HYME</name>
<dbReference type="FunFam" id="4.10.1000.10:FF:000008">
    <property type="entry name" value="zinc finger CCCH domain-containing protein 3"/>
    <property type="match status" value="1"/>
</dbReference>
<dbReference type="GO" id="GO:0005634">
    <property type="term" value="C:nucleus"/>
    <property type="evidence" value="ECO:0007669"/>
    <property type="project" value="TreeGrafter"/>
</dbReference>
<dbReference type="InterPro" id="IPR000571">
    <property type="entry name" value="Znf_CCCH"/>
</dbReference>
<evidence type="ECO:0000256" key="4">
    <source>
        <dbReference type="ARBA" id="ARBA00022833"/>
    </source>
</evidence>
<keyword evidence="3 6" id="KW-0863">Zinc-finger</keyword>
<dbReference type="CTD" id="23144"/>
<accession>A0AAJ7DU84</accession>
<feature type="compositionally biased region" description="Low complexity" evidence="7">
    <location>
        <begin position="260"/>
        <end position="271"/>
    </location>
</feature>
<proteinExistence type="predicted"/>
<feature type="zinc finger region" description="C3H1-type" evidence="6">
    <location>
        <begin position="526"/>
        <end position="553"/>
    </location>
</feature>
<dbReference type="SMART" id="SM00356">
    <property type="entry name" value="ZnF_C3H1"/>
    <property type="match status" value="4"/>
</dbReference>
<dbReference type="PANTHER" id="PTHR46156:SF1">
    <property type="entry name" value="ZINC FINGER CCCH DOMAIN-CONTAINING PROTEIN 3"/>
    <property type="match status" value="1"/>
</dbReference>
<evidence type="ECO:0000256" key="3">
    <source>
        <dbReference type="ARBA" id="ARBA00022771"/>
    </source>
</evidence>
<keyword evidence="2" id="KW-0677">Repeat</keyword>
<evidence type="ECO:0000256" key="5">
    <source>
        <dbReference type="ARBA" id="ARBA00071600"/>
    </source>
</evidence>
<keyword evidence="1 6" id="KW-0479">Metal-binding</keyword>
<dbReference type="Proteomes" id="UP000695007">
    <property type="component" value="Unplaced"/>
</dbReference>
<organism evidence="9 10">
    <name type="scientific">Ceratosolen solmsi marchali</name>
    <dbReference type="NCBI Taxonomy" id="326594"/>
    <lineage>
        <taxon>Eukaryota</taxon>
        <taxon>Metazoa</taxon>
        <taxon>Ecdysozoa</taxon>
        <taxon>Arthropoda</taxon>
        <taxon>Hexapoda</taxon>
        <taxon>Insecta</taxon>
        <taxon>Pterygota</taxon>
        <taxon>Neoptera</taxon>
        <taxon>Endopterygota</taxon>
        <taxon>Hymenoptera</taxon>
        <taxon>Apocrita</taxon>
        <taxon>Proctotrupomorpha</taxon>
        <taxon>Chalcidoidea</taxon>
        <taxon>Agaonidae</taxon>
        <taxon>Agaoninae</taxon>
        <taxon>Ceratosolen</taxon>
    </lineage>
</organism>
<feature type="compositionally biased region" description="Basic and acidic residues" evidence="7">
    <location>
        <begin position="598"/>
        <end position="610"/>
    </location>
</feature>
<dbReference type="GeneID" id="105361221"/>
<dbReference type="RefSeq" id="XP_011496633.1">
    <property type="nucleotide sequence ID" value="XM_011498331.1"/>
</dbReference>
<evidence type="ECO:0000256" key="7">
    <source>
        <dbReference type="SAM" id="MobiDB-lite"/>
    </source>
</evidence>
<protein>
    <recommendedName>
        <fullName evidence="5">Zinc finger CCCH domain-containing protein 3</fullName>
    </recommendedName>
</protein>
<evidence type="ECO:0000256" key="2">
    <source>
        <dbReference type="ARBA" id="ARBA00022737"/>
    </source>
</evidence>
<evidence type="ECO:0000313" key="10">
    <source>
        <dbReference type="RefSeq" id="XP_011496633.1"/>
    </source>
</evidence>
<evidence type="ECO:0000259" key="8">
    <source>
        <dbReference type="PROSITE" id="PS50103"/>
    </source>
</evidence>
<gene>
    <name evidence="10" type="primary">LOC105361221</name>
</gene>
<feature type="region of interest" description="Disordered" evidence="7">
    <location>
        <begin position="258"/>
        <end position="278"/>
    </location>
</feature>
<feature type="zinc finger region" description="C3H1-type" evidence="6">
    <location>
        <begin position="499"/>
        <end position="525"/>
    </location>
</feature>
<dbReference type="KEGG" id="csol:105361221"/>
<evidence type="ECO:0000256" key="6">
    <source>
        <dbReference type="PROSITE-ProRule" id="PRU00723"/>
    </source>
</evidence>
<dbReference type="GO" id="GO:0008270">
    <property type="term" value="F:zinc ion binding"/>
    <property type="evidence" value="ECO:0007669"/>
    <property type="project" value="UniProtKB-KW"/>
</dbReference>
<dbReference type="Gene3D" id="4.10.1000.10">
    <property type="entry name" value="Zinc finger, CCCH-type"/>
    <property type="match status" value="2"/>
</dbReference>
<feature type="domain" description="C3H1-type" evidence="8">
    <location>
        <begin position="499"/>
        <end position="525"/>
    </location>
</feature>
<feature type="domain" description="C3H1-type" evidence="8">
    <location>
        <begin position="472"/>
        <end position="498"/>
    </location>
</feature>
<dbReference type="AlphaFoldDB" id="A0AAJ7DU84"/>